<reference evidence="1" key="1">
    <citation type="submission" date="2022-04" db="EMBL/GenBank/DDBJ databases">
        <title>Genome of the entomopathogenic fungus Entomophthora muscae.</title>
        <authorList>
            <person name="Elya C."/>
            <person name="Lovett B.R."/>
            <person name="Lee E."/>
            <person name="Macias A.M."/>
            <person name="Hajek A.E."/>
            <person name="De Bivort B.L."/>
            <person name="Kasson M.T."/>
            <person name="De Fine Licht H.H."/>
            <person name="Stajich J.E."/>
        </authorList>
    </citation>
    <scope>NUCLEOTIDE SEQUENCE</scope>
    <source>
        <strain evidence="1">Berkeley</strain>
    </source>
</reference>
<keyword evidence="2" id="KW-1185">Reference proteome</keyword>
<protein>
    <submittedName>
        <fullName evidence="1">Uncharacterized protein</fullName>
    </submittedName>
</protein>
<evidence type="ECO:0000313" key="1">
    <source>
        <dbReference type="EMBL" id="KAJ9056042.1"/>
    </source>
</evidence>
<gene>
    <name evidence="1" type="ORF">DSO57_1037133</name>
</gene>
<name>A0ACC2S193_9FUNG</name>
<sequence length="92" mass="10143">MSQYRDTETPLNVTLLGDKVGYRIDSMDKLGQALEDVAKLTSHSTAQDVQHLVNELSLAALFTLLVASSHQESLTESVHTICRNYLVTLPTV</sequence>
<dbReference type="EMBL" id="QTSX02006065">
    <property type="protein sequence ID" value="KAJ9056042.1"/>
    <property type="molecule type" value="Genomic_DNA"/>
</dbReference>
<comment type="caution">
    <text evidence="1">The sequence shown here is derived from an EMBL/GenBank/DDBJ whole genome shotgun (WGS) entry which is preliminary data.</text>
</comment>
<proteinExistence type="predicted"/>
<evidence type="ECO:0000313" key="2">
    <source>
        <dbReference type="Proteomes" id="UP001165960"/>
    </source>
</evidence>
<accession>A0ACC2S193</accession>
<dbReference type="Proteomes" id="UP001165960">
    <property type="component" value="Unassembled WGS sequence"/>
</dbReference>
<organism evidence="1 2">
    <name type="scientific">Entomophthora muscae</name>
    <dbReference type="NCBI Taxonomy" id="34485"/>
    <lineage>
        <taxon>Eukaryota</taxon>
        <taxon>Fungi</taxon>
        <taxon>Fungi incertae sedis</taxon>
        <taxon>Zoopagomycota</taxon>
        <taxon>Entomophthoromycotina</taxon>
        <taxon>Entomophthoromycetes</taxon>
        <taxon>Entomophthorales</taxon>
        <taxon>Entomophthoraceae</taxon>
        <taxon>Entomophthora</taxon>
    </lineage>
</organism>